<name>A0A6B9G3P1_PANCY</name>
<dbReference type="SUPFAM" id="SSF46894">
    <property type="entry name" value="C-terminal effector domain of the bipartite response regulators"/>
    <property type="match status" value="1"/>
</dbReference>
<dbReference type="InterPro" id="IPR016032">
    <property type="entry name" value="Sig_transdc_resp-reg_C-effctor"/>
</dbReference>
<geneLocation type="plasmid" evidence="4">
    <name>pne1b</name>
</geneLocation>
<dbReference type="GO" id="GO:0003677">
    <property type="term" value="F:DNA binding"/>
    <property type="evidence" value="ECO:0007669"/>
    <property type="project" value="UniProtKB-KW"/>
</dbReference>
<dbReference type="GO" id="GO:0006355">
    <property type="term" value="P:regulation of DNA-templated transcription"/>
    <property type="evidence" value="ECO:0007669"/>
    <property type="project" value="InterPro"/>
</dbReference>
<dbReference type="Pfam" id="PF00196">
    <property type="entry name" value="GerE"/>
    <property type="match status" value="1"/>
</dbReference>
<dbReference type="InterPro" id="IPR036388">
    <property type="entry name" value="WH-like_DNA-bd_sf"/>
</dbReference>
<proteinExistence type="predicted"/>
<evidence type="ECO:0000313" key="4">
    <source>
        <dbReference type="Proteomes" id="UP000502005"/>
    </source>
</evidence>
<evidence type="ECO:0000259" key="2">
    <source>
        <dbReference type="PROSITE" id="PS50043"/>
    </source>
</evidence>
<feature type="domain" description="HTH luxR-type" evidence="2">
    <location>
        <begin position="118"/>
        <end position="179"/>
    </location>
</feature>
<keyword evidence="1" id="KW-0238">DNA-binding</keyword>
<accession>A0A6B9G3P1</accession>
<dbReference type="Gene3D" id="1.10.10.10">
    <property type="entry name" value="Winged helix-like DNA-binding domain superfamily/Winged helix DNA-binding domain"/>
    <property type="match status" value="1"/>
</dbReference>
<dbReference type="EMBL" id="CP024770">
    <property type="protein sequence ID" value="QGY32231.1"/>
    <property type="molecule type" value="Genomic_DNA"/>
</dbReference>
<dbReference type="AlphaFoldDB" id="A0A6B9G3P1"/>
<evidence type="ECO:0000313" key="3">
    <source>
        <dbReference type="EMBL" id="QGY32231.1"/>
    </source>
</evidence>
<dbReference type="Proteomes" id="UP000502005">
    <property type="component" value="Plasmid pNE1B"/>
</dbReference>
<gene>
    <name evidence="3" type="ORF">CUN67_24890</name>
</gene>
<reference evidence="3 4" key="1">
    <citation type="submission" date="2017-11" db="EMBL/GenBank/DDBJ databases">
        <title>Genome sequence of Pantoea cypripedii NE1.</title>
        <authorList>
            <person name="Nascimento F.X."/>
        </authorList>
    </citation>
    <scope>NUCLEOTIDE SEQUENCE [LARGE SCALE GENOMIC DNA]</scope>
    <source>
        <strain evidence="3 4">NE1</strain>
        <plasmid evidence="4">pne1b</plasmid>
    </source>
</reference>
<evidence type="ECO:0000256" key="1">
    <source>
        <dbReference type="ARBA" id="ARBA00023125"/>
    </source>
</evidence>
<protein>
    <recommendedName>
        <fullName evidence="2">HTH luxR-type domain-containing protein</fullName>
    </recommendedName>
</protein>
<sequence length="179" mass="20797">MNIYLVSDDYYFSYGMKSKFLADNQKFFIQKWKNYTPEFTQTHLRHGDIILLDSSTQSFIEKSISHPIISCKVNVLILYTPYKHLSPIFKAYAKAPRNLSFTNLGMLIHSMKSSPRTLKYCPGHLTATECIIIRRLYEQASHAQISEELAISIKTVSTHKINALRKLGVRNFNQLYFHN</sequence>
<keyword evidence="3" id="KW-0614">Plasmid</keyword>
<dbReference type="InterPro" id="IPR000792">
    <property type="entry name" value="Tscrpt_reg_LuxR_C"/>
</dbReference>
<dbReference type="PROSITE" id="PS50043">
    <property type="entry name" value="HTH_LUXR_2"/>
    <property type="match status" value="1"/>
</dbReference>
<dbReference type="SMART" id="SM00421">
    <property type="entry name" value="HTH_LUXR"/>
    <property type="match status" value="1"/>
</dbReference>
<organism evidence="3 4">
    <name type="scientific">Pantoea cypripedii</name>
    <name type="common">Pectobacterium cypripedii</name>
    <name type="synonym">Erwinia cypripedii</name>
    <dbReference type="NCBI Taxonomy" id="55209"/>
    <lineage>
        <taxon>Bacteria</taxon>
        <taxon>Pseudomonadati</taxon>
        <taxon>Pseudomonadota</taxon>
        <taxon>Gammaproteobacteria</taxon>
        <taxon>Enterobacterales</taxon>
        <taxon>Erwiniaceae</taxon>
        <taxon>Pantoea</taxon>
    </lineage>
</organism>
<dbReference type="CDD" id="cd06170">
    <property type="entry name" value="LuxR_C_like"/>
    <property type="match status" value="1"/>
</dbReference>